<sequence>MSQTISSFEITYSLSSSESSGLVNVQSKIYKNYSTSPSMHSFHFKQGDLIFGEASVDKANFYVSLLNEGVEIVDAKIPSRMTEEQAIQESIDIAQAVQRPASEDSIYSLKKEMFIGNENEESKVDTT</sequence>
<accession>A0A3P6GWU7</accession>
<dbReference type="EMBL" id="LR031880">
    <property type="protein sequence ID" value="VDD60795.1"/>
    <property type="molecule type" value="Genomic_DNA"/>
</dbReference>
<organism evidence="1">
    <name type="scientific">Brassica oleracea</name>
    <name type="common">Wild cabbage</name>
    <dbReference type="NCBI Taxonomy" id="3712"/>
    <lineage>
        <taxon>Eukaryota</taxon>
        <taxon>Viridiplantae</taxon>
        <taxon>Streptophyta</taxon>
        <taxon>Embryophyta</taxon>
        <taxon>Tracheophyta</taxon>
        <taxon>Spermatophyta</taxon>
        <taxon>Magnoliopsida</taxon>
        <taxon>eudicotyledons</taxon>
        <taxon>Gunneridae</taxon>
        <taxon>Pentapetalae</taxon>
        <taxon>rosids</taxon>
        <taxon>malvids</taxon>
        <taxon>Brassicales</taxon>
        <taxon>Brassicaceae</taxon>
        <taxon>Brassiceae</taxon>
        <taxon>Brassica</taxon>
    </lineage>
</organism>
<dbReference type="AlphaFoldDB" id="A0A3P6GWU7"/>
<reference evidence="1" key="1">
    <citation type="submission" date="2018-11" db="EMBL/GenBank/DDBJ databases">
        <authorList>
            <consortium name="Genoscope - CEA"/>
            <person name="William W."/>
        </authorList>
    </citation>
    <scope>NUCLEOTIDE SEQUENCE</scope>
</reference>
<name>A0A3P6GWU7_BRAOL</name>
<feature type="non-terminal residue" evidence="1">
    <location>
        <position position="1"/>
    </location>
</feature>
<gene>
    <name evidence="1" type="ORF">BOLC6T36248H</name>
</gene>
<feature type="non-terminal residue" evidence="1">
    <location>
        <position position="127"/>
    </location>
</feature>
<protein>
    <submittedName>
        <fullName evidence="1">Uncharacterized protein</fullName>
    </submittedName>
</protein>
<evidence type="ECO:0000313" key="1">
    <source>
        <dbReference type="EMBL" id="VDD60795.1"/>
    </source>
</evidence>
<proteinExistence type="predicted"/>